<gene>
    <name evidence="3" type="ORF">HNQ47_000582</name>
</gene>
<dbReference type="InterPro" id="IPR027945">
    <property type="entry name" value="SseB_C"/>
</dbReference>
<dbReference type="EMBL" id="JACHHK010000002">
    <property type="protein sequence ID" value="MBB5182563.1"/>
    <property type="molecule type" value="Genomic_DNA"/>
</dbReference>
<dbReference type="AlphaFoldDB" id="A0A7W8CVX3"/>
<dbReference type="InterPro" id="IPR009839">
    <property type="entry name" value="SseB_N"/>
</dbReference>
<dbReference type="RefSeq" id="WP_183327359.1">
    <property type="nucleotide sequence ID" value="NZ_JACHHK010000002.1"/>
</dbReference>
<keyword evidence="4" id="KW-1185">Reference proteome</keyword>
<reference evidence="3 4" key="1">
    <citation type="submission" date="2020-08" db="EMBL/GenBank/DDBJ databases">
        <title>Genomic Encyclopedia of Type Strains, Phase IV (KMG-IV): sequencing the most valuable type-strain genomes for metagenomic binning, comparative biology and taxonomic classification.</title>
        <authorList>
            <person name="Goeker M."/>
        </authorList>
    </citation>
    <scope>NUCLEOTIDE SEQUENCE [LARGE SCALE GENOMIC DNA]</scope>
    <source>
        <strain evidence="3 4">DSM 25799</strain>
    </source>
</reference>
<evidence type="ECO:0000313" key="4">
    <source>
        <dbReference type="Proteomes" id="UP000539953"/>
    </source>
</evidence>
<evidence type="ECO:0000259" key="1">
    <source>
        <dbReference type="Pfam" id="PF07179"/>
    </source>
</evidence>
<dbReference type="Proteomes" id="UP000539953">
    <property type="component" value="Unassembled WGS sequence"/>
</dbReference>
<proteinExistence type="predicted"/>
<dbReference type="Pfam" id="PF14581">
    <property type="entry name" value="SseB_C"/>
    <property type="match status" value="1"/>
</dbReference>
<evidence type="ECO:0000259" key="2">
    <source>
        <dbReference type="Pfam" id="PF14581"/>
    </source>
</evidence>
<evidence type="ECO:0000313" key="3">
    <source>
        <dbReference type="EMBL" id="MBB5182563.1"/>
    </source>
</evidence>
<name>A0A7W8CVX3_9FIRM</name>
<dbReference type="Pfam" id="PF07179">
    <property type="entry name" value="SseB"/>
    <property type="match status" value="1"/>
</dbReference>
<evidence type="ECO:0008006" key="5">
    <source>
        <dbReference type="Google" id="ProtNLM"/>
    </source>
</evidence>
<protein>
    <recommendedName>
        <fullName evidence="5">Enhanced serine sensitivity protein SseB</fullName>
    </recommendedName>
</protein>
<sequence>MPGSFKNTQMQEAMRAFQENGTPENTQRLMECLLTTRLLAPAEWDKDPVMDENGQMVFEPDTKFQLLLIETDTGDQYFPLFTDMQELEKWDKNHELQSLVMEFDQYIPFVEMGKGQVKGIVIDPYGASLPFDSDFLLNLQHQTDQQLKETTVKEGDDIRVRKPVRNVDKFVARLRELGADSPDIDAIYLKERLVKNKPSHWLVIVDMETENTKLFQKLGEGCRGMTYGKDMEFAFAKTQIGQELIKDVEPIYVKEPSE</sequence>
<comment type="caution">
    <text evidence="3">The sequence shown here is derived from an EMBL/GenBank/DDBJ whole genome shotgun (WGS) entry which is preliminary data.</text>
</comment>
<feature type="domain" description="SseB protein N-terminal" evidence="1">
    <location>
        <begin position="11"/>
        <end position="136"/>
    </location>
</feature>
<feature type="domain" description="SseB protein C-terminal" evidence="2">
    <location>
        <begin position="152"/>
        <end position="254"/>
    </location>
</feature>
<accession>A0A7W8CVX3</accession>
<organism evidence="3 4">
    <name type="scientific">Catenisphaera adipataccumulans</name>
    <dbReference type="NCBI Taxonomy" id="700500"/>
    <lineage>
        <taxon>Bacteria</taxon>
        <taxon>Bacillati</taxon>
        <taxon>Bacillota</taxon>
        <taxon>Erysipelotrichia</taxon>
        <taxon>Erysipelotrichales</taxon>
        <taxon>Erysipelotrichaceae</taxon>
        <taxon>Catenisphaera</taxon>
    </lineage>
</organism>